<protein>
    <submittedName>
        <fullName evidence="1">Uncharacterized protein</fullName>
    </submittedName>
</protein>
<reference evidence="1 2" key="1">
    <citation type="journal article" date="2013" name="ISME J.">
        <title>Metabolic model for the filamentous 'Candidatus Microthrix parvicella' based on genomic and metagenomic analyses.</title>
        <authorList>
            <person name="Jon McIlroy S."/>
            <person name="Kristiansen R."/>
            <person name="Albertsen M."/>
            <person name="Michael Karst S."/>
            <person name="Rossetti S."/>
            <person name="Lund Nielsen J."/>
            <person name="Tandoi V."/>
            <person name="James Seviour R."/>
            <person name="Nielsen P.H."/>
        </authorList>
    </citation>
    <scope>NUCLEOTIDE SEQUENCE [LARGE SCALE GENOMIC DNA]</scope>
    <source>
        <strain evidence="1 2">RN1</strain>
    </source>
</reference>
<dbReference type="STRING" id="1229780.BN381_480021"/>
<dbReference type="AlphaFoldDB" id="R4Z1R7"/>
<evidence type="ECO:0000313" key="1">
    <source>
        <dbReference type="EMBL" id="CCM64839.1"/>
    </source>
</evidence>
<accession>R4Z1R7</accession>
<proteinExistence type="predicted"/>
<dbReference type="HOGENOM" id="CLU_1178518_0_0_11"/>
<evidence type="ECO:0000313" key="2">
    <source>
        <dbReference type="Proteomes" id="UP000018291"/>
    </source>
</evidence>
<dbReference type="RefSeq" id="WP_012229162.1">
    <property type="nucleotide sequence ID" value="NZ_HG422565.1"/>
</dbReference>
<keyword evidence="2" id="KW-1185">Reference proteome</keyword>
<dbReference type="Proteomes" id="UP000018291">
    <property type="component" value="Unassembled WGS sequence"/>
</dbReference>
<gene>
    <name evidence="1" type="ORF">BN381_480021</name>
</gene>
<comment type="caution">
    <text evidence="1">The sequence shown here is derived from an EMBL/GenBank/DDBJ whole genome shotgun (WGS) entry which is preliminary data.</text>
</comment>
<organism evidence="1 2">
    <name type="scientific">Candidatus Neomicrothrix parvicella RN1</name>
    <dbReference type="NCBI Taxonomy" id="1229780"/>
    <lineage>
        <taxon>Bacteria</taxon>
        <taxon>Bacillati</taxon>
        <taxon>Actinomycetota</taxon>
        <taxon>Acidimicrobiia</taxon>
        <taxon>Acidimicrobiales</taxon>
        <taxon>Microthrixaceae</taxon>
        <taxon>Candidatus Neomicrothrix</taxon>
    </lineage>
</organism>
<dbReference type="EMBL" id="CANL01000043">
    <property type="protein sequence ID" value="CCM64839.1"/>
    <property type="molecule type" value="Genomic_DNA"/>
</dbReference>
<name>R4Z1R7_9ACTN</name>
<sequence>MSITDPALAASMRQRLGNRLTQVTGSLDDAPLELMAVSPVDAPGSTSRGFWHLYTVHGRTVARSTDAQVIASRLDQCLATLETADTSPFQPWLDAITVTSRDITHIVDAHVLASPAGLMRTIRRGSLEFDEPMFTNIQAFAEHPARKRYVHVIEPESETAGDSTVDPAPLSEAEVAWKLAQMAWRAAVRLWPAGTDPTKHSQAVLDSIATALRNVDGGWRHRSAASLTAWLIGNG</sequence>